<feature type="compositionally biased region" description="Basic and acidic residues" evidence="1">
    <location>
        <begin position="32"/>
        <end position="61"/>
    </location>
</feature>
<sequence length="80" mass="8965">MEGASTSLSLTILQLRLAGQYFDFAEPDIATKTKPECHPERSRRLTNRKDFDFAQSDGDRKSYKHSPSVTLSGVEGLFTL</sequence>
<dbReference type="AlphaFoldDB" id="A0AAT9GXN3"/>
<gene>
    <name evidence="2" type="ORF">CFS9_08640</name>
</gene>
<evidence type="ECO:0000256" key="1">
    <source>
        <dbReference type="SAM" id="MobiDB-lite"/>
    </source>
</evidence>
<organism evidence="2">
    <name type="scientific">Flavobacterium sp. CFS9</name>
    <dbReference type="NCBI Taxonomy" id="3143118"/>
    <lineage>
        <taxon>Bacteria</taxon>
        <taxon>Pseudomonadati</taxon>
        <taxon>Bacteroidota</taxon>
        <taxon>Flavobacteriia</taxon>
        <taxon>Flavobacteriales</taxon>
        <taxon>Flavobacteriaceae</taxon>
        <taxon>Flavobacterium</taxon>
    </lineage>
</organism>
<reference evidence="2" key="1">
    <citation type="submission" date="2024-05" db="EMBL/GenBank/DDBJ databases">
        <title>Whole-Genome Sequence of CFS9, a Potential Fish Probiotic Isolated from the Body Surface of Silurus asotus.</title>
        <authorList>
            <person name="Kojima M."/>
            <person name="Tobioka K."/>
            <person name="Yokota K."/>
            <person name="Nakatani H."/>
            <person name="Hori K."/>
            <person name="Tamaru Y."/>
            <person name="Okazaki F."/>
        </authorList>
    </citation>
    <scope>NUCLEOTIDE SEQUENCE</scope>
    <source>
        <strain evidence="2">CFS9</strain>
    </source>
</reference>
<feature type="region of interest" description="Disordered" evidence="1">
    <location>
        <begin position="32"/>
        <end position="68"/>
    </location>
</feature>
<name>A0AAT9GXN3_9FLAO</name>
<dbReference type="EMBL" id="AP031573">
    <property type="protein sequence ID" value="BFM42223.1"/>
    <property type="molecule type" value="Genomic_DNA"/>
</dbReference>
<accession>A0AAT9GXN3</accession>
<evidence type="ECO:0000313" key="2">
    <source>
        <dbReference type="EMBL" id="BFM42223.1"/>
    </source>
</evidence>
<protein>
    <submittedName>
        <fullName evidence="2">Uncharacterized protein</fullName>
    </submittedName>
</protein>
<proteinExistence type="predicted"/>